<evidence type="ECO:0000313" key="3">
    <source>
        <dbReference type="Proteomes" id="UP001162162"/>
    </source>
</evidence>
<dbReference type="AlphaFoldDB" id="A0AAV8YB05"/>
<feature type="transmembrane region" description="Helical" evidence="1">
    <location>
        <begin position="33"/>
        <end position="50"/>
    </location>
</feature>
<keyword evidence="1" id="KW-1133">Transmembrane helix</keyword>
<keyword evidence="1" id="KW-0812">Transmembrane</keyword>
<sequence length="154" mass="17757">MDVISRDQTLTHQTNTHVFLQTLRVLLLERTKVRLSWLMVTLLFLIIIVAQNDVEQCHYLPHRPVVKSCSLTTKIRPVFDASAHENGKPSLNHCLGKRPNLIELIPSMLLKFGENKGIITDIKKTFLQISVHEKDRDYCVLRFLWVDSEGQAIL</sequence>
<dbReference type="PANTHER" id="PTHR47331">
    <property type="entry name" value="PHD-TYPE DOMAIN-CONTAINING PROTEIN"/>
    <property type="match status" value="1"/>
</dbReference>
<comment type="caution">
    <text evidence="2">The sequence shown here is derived from an EMBL/GenBank/DDBJ whole genome shotgun (WGS) entry which is preliminary data.</text>
</comment>
<proteinExistence type="predicted"/>
<name>A0AAV8YB05_9CUCU</name>
<evidence type="ECO:0000256" key="1">
    <source>
        <dbReference type="SAM" id="Phobius"/>
    </source>
</evidence>
<dbReference type="EMBL" id="JAPWTK010000146">
    <property type="protein sequence ID" value="KAJ8948004.1"/>
    <property type="molecule type" value="Genomic_DNA"/>
</dbReference>
<dbReference type="Proteomes" id="UP001162162">
    <property type="component" value="Unassembled WGS sequence"/>
</dbReference>
<keyword evidence="1" id="KW-0472">Membrane</keyword>
<accession>A0AAV8YB05</accession>
<protein>
    <submittedName>
        <fullName evidence="2">Uncharacterized protein</fullName>
    </submittedName>
</protein>
<reference evidence="2" key="1">
    <citation type="journal article" date="2023" name="Insect Mol. Biol.">
        <title>Genome sequencing provides insights into the evolution of gene families encoding plant cell wall-degrading enzymes in longhorned beetles.</title>
        <authorList>
            <person name="Shin N.R."/>
            <person name="Okamura Y."/>
            <person name="Kirsch R."/>
            <person name="Pauchet Y."/>
        </authorList>
    </citation>
    <scope>NUCLEOTIDE SEQUENCE</scope>
    <source>
        <strain evidence="2">AMC_N1</strain>
    </source>
</reference>
<organism evidence="2 3">
    <name type="scientific">Aromia moschata</name>
    <dbReference type="NCBI Taxonomy" id="1265417"/>
    <lineage>
        <taxon>Eukaryota</taxon>
        <taxon>Metazoa</taxon>
        <taxon>Ecdysozoa</taxon>
        <taxon>Arthropoda</taxon>
        <taxon>Hexapoda</taxon>
        <taxon>Insecta</taxon>
        <taxon>Pterygota</taxon>
        <taxon>Neoptera</taxon>
        <taxon>Endopterygota</taxon>
        <taxon>Coleoptera</taxon>
        <taxon>Polyphaga</taxon>
        <taxon>Cucujiformia</taxon>
        <taxon>Chrysomeloidea</taxon>
        <taxon>Cerambycidae</taxon>
        <taxon>Cerambycinae</taxon>
        <taxon>Callichromatini</taxon>
        <taxon>Aromia</taxon>
    </lineage>
</organism>
<evidence type="ECO:0000313" key="2">
    <source>
        <dbReference type="EMBL" id="KAJ8948004.1"/>
    </source>
</evidence>
<keyword evidence="3" id="KW-1185">Reference proteome</keyword>
<gene>
    <name evidence="2" type="ORF">NQ318_011891</name>
</gene>